<dbReference type="RefSeq" id="WP_186502688.1">
    <property type="nucleotide sequence ID" value="NZ_JACOGK010000009.1"/>
</dbReference>
<keyword evidence="5" id="KW-0319">Glycerol metabolism</keyword>
<dbReference type="EMBL" id="JACOGK010000009">
    <property type="protein sequence ID" value="MBC3536533.1"/>
    <property type="molecule type" value="Genomic_DNA"/>
</dbReference>
<comment type="caution">
    <text evidence="11">The sequence shown here is derived from an EMBL/GenBank/DDBJ whole genome shotgun (WGS) entry which is preliminary data.</text>
</comment>
<evidence type="ECO:0000256" key="8">
    <source>
        <dbReference type="RuleBase" id="RU003733"/>
    </source>
</evidence>
<keyword evidence="4 8" id="KW-0418">Kinase</keyword>
<evidence type="ECO:0000259" key="9">
    <source>
        <dbReference type="Pfam" id="PF00370"/>
    </source>
</evidence>
<evidence type="ECO:0000256" key="2">
    <source>
        <dbReference type="ARBA" id="ARBA00022679"/>
    </source>
</evidence>
<evidence type="ECO:0000259" key="10">
    <source>
        <dbReference type="Pfam" id="PF02782"/>
    </source>
</evidence>
<dbReference type="PANTHER" id="PTHR10196:SF69">
    <property type="entry name" value="GLYCEROL KINASE"/>
    <property type="match status" value="1"/>
</dbReference>
<evidence type="ECO:0000256" key="7">
    <source>
        <dbReference type="ARBA" id="ARBA00043149"/>
    </source>
</evidence>
<dbReference type="PROSITE" id="PS00445">
    <property type="entry name" value="FGGY_KINASES_2"/>
    <property type="match status" value="1"/>
</dbReference>
<evidence type="ECO:0000313" key="11">
    <source>
        <dbReference type="EMBL" id="MBC3536533.1"/>
    </source>
</evidence>
<dbReference type="NCBIfam" id="TIGR01311">
    <property type="entry name" value="glycerol_kin"/>
    <property type="match status" value="1"/>
</dbReference>
<feature type="domain" description="Carbohydrate kinase FGGY C-terminal" evidence="10">
    <location>
        <begin position="262"/>
        <end position="448"/>
    </location>
</feature>
<name>A0ABR6VHB0_9FIRM</name>
<dbReference type="PANTHER" id="PTHR10196">
    <property type="entry name" value="SUGAR KINASE"/>
    <property type="match status" value="1"/>
</dbReference>
<sequence>MEKKYYLGIDQGTTGVTAILFDRHWNQASRGYCEEKLFYPQDGWVEHDADDVWQCVQRAVFSAMEQVGATGNEIISVGIDHEGETVVLWDKKTGRSVYHALVWQDRRTAEYCDTIRSKYGKIISERTHLPVDSYFSATKLQWLLQHVENASSLLQQGRLCAGNMDAWILWKMSGGKIHSTDGSTASRTMLYDVQKQDWAEDLLELFGIPKQIMPTICDSNHVFGNTDSASFLGIAAPISGVLNDQQAALLGQGCTMPGKIKTTYGTGCFMFMNTGNYIVDSQNGILPTVAWRIDGKETYALDGGVYISGAATQWLRDGLQIIEAAADTDAIASSIDNTNGVYFVPAFTGLAAPYWDSYARGMMIGITGSTTREDIVRATLESTAYQVKDLLDVMEKDTQSKIPLMRCDGGASNNQFLMQFQSDILGIPVEVPVVKETTALGAAFMAALGIGEFNSLDDVKYTWKLERRYEPTFKQDQREYMLREWHRAVERSRNWAVNS</sequence>
<dbReference type="CDD" id="cd07769">
    <property type="entry name" value="ASKHA_NBD_FGGY_GK"/>
    <property type="match status" value="1"/>
</dbReference>
<dbReference type="InterPro" id="IPR018485">
    <property type="entry name" value="FGGY_C"/>
</dbReference>
<evidence type="ECO:0000256" key="4">
    <source>
        <dbReference type="ARBA" id="ARBA00022777"/>
    </source>
</evidence>
<evidence type="ECO:0000256" key="3">
    <source>
        <dbReference type="ARBA" id="ARBA00022741"/>
    </source>
</evidence>
<dbReference type="InterPro" id="IPR018484">
    <property type="entry name" value="FGGY_N"/>
</dbReference>
<evidence type="ECO:0000256" key="1">
    <source>
        <dbReference type="ARBA" id="ARBA00009156"/>
    </source>
</evidence>
<keyword evidence="6" id="KW-0067">ATP-binding</keyword>
<dbReference type="InterPro" id="IPR043129">
    <property type="entry name" value="ATPase_NBD"/>
</dbReference>
<proteinExistence type="inferred from homology"/>
<comment type="similarity">
    <text evidence="1 8">Belongs to the FGGY kinase family.</text>
</comment>
<dbReference type="PROSITE" id="PS00933">
    <property type="entry name" value="FGGY_KINASES_1"/>
    <property type="match status" value="1"/>
</dbReference>
<dbReference type="InterPro" id="IPR005999">
    <property type="entry name" value="Glycerol_kin"/>
</dbReference>
<dbReference type="NCBIfam" id="NF000756">
    <property type="entry name" value="PRK00047.1"/>
    <property type="match status" value="1"/>
</dbReference>
<evidence type="ECO:0000313" key="12">
    <source>
        <dbReference type="Proteomes" id="UP000606870"/>
    </source>
</evidence>
<dbReference type="PIRSF" id="PIRSF000538">
    <property type="entry name" value="GlpK"/>
    <property type="match status" value="1"/>
</dbReference>
<keyword evidence="3" id="KW-0547">Nucleotide-binding</keyword>
<dbReference type="Pfam" id="PF02782">
    <property type="entry name" value="FGGY_C"/>
    <property type="match status" value="1"/>
</dbReference>
<keyword evidence="12" id="KW-1185">Reference proteome</keyword>
<evidence type="ECO:0000256" key="5">
    <source>
        <dbReference type="ARBA" id="ARBA00022798"/>
    </source>
</evidence>
<feature type="domain" description="Carbohydrate kinase FGGY N-terminal" evidence="9">
    <location>
        <begin position="5"/>
        <end position="251"/>
    </location>
</feature>
<dbReference type="InterPro" id="IPR000577">
    <property type="entry name" value="Carb_kinase_FGGY"/>
</dbReference>
<dbReference type="Proteomes" id="UP000606870">
    <property type="component" value="Unassembled WGS sequence"/>
</dbReference>
<reference evidence="11 12" key="1">
    <citation type="submission" date="2020-08" db="EMBL/GenBank/DDBJ databases">
        <authorList>
            <person name="Liu C."/>
            <person name="Sun Q."/>
        </authorList>
    </citation>
    <scope>NUCLEOTIDE SEQUENCE [LARGE SCALE GENOMIC DNA]</scope>
    <source>
        <strain evidence="11 12">NSJ-59</strain>
    </source>
</reference>
<gene>
    <name evidence="11" type="primary">glpK</name>
    <name evidence="11" type="ORF">H8J70_04610</name>
</gene>
<dbReference type="Pfam" id="PF00370">
    <property type="entry name" value="FGGY_N"/>
    <property type="match status" value="1"/>
</dbReference>
<protein>
    <recommendedName>
        <fullName evidence="7">ATP:glycerol 3-phosphotransferase</fullName>
    </recommendedName>
</protein>
<dbReference type="GO" id="GO:0004370">
    <property type="term" value="F:glycerol kinase activity"/>
    <property type="evidence" value="ECO:0007669"/>
    <property type="project" value="UniProtKB-EC"/>
</dbReference>
<organism evidence="11 12">
    <name type="scientific">Megasphaera hominis</name>
    <dbReference type="NCBI Taxonomy" id="159836"/>
    <lineage>
        <taxon>Bacteria</taxon>
        <taxon>Bacillati</taxon>
        <taxon>Bacillota</taxon>
        <taxon>Negativicutes</taxon>
        <taxon>Veillonellales</taxon>
        <taxon>Veillonellaceae</taxon>
        <taxon>Megasphaera</taxon>
    </lineage>
</organism>
<keyword evidence="2 8" id="KW-0808">Transferase</keyword>
<dbReference type="InterPro" id="IPR018483">
    <property type="entry name" value="Carb_kinase_FGGY_CS"/>
</dbReference>
<dbReference type="SUPFAM" id="SSF53067">
    <property type="entry name" value="Actin-like ATPase domain"/>
    <property type="match status" value="2"/>
</dbReference>
<dbReference type="Gene3D" id="3.30.420.40">
    <property type="match status" value="2"/>
</dbReference>
<evidence type="ECO:0000256" key="6">
    <source>
        <dbReference type="ARBA" id="ARBA00022840"/>
    </source>
</evidence>
<accession>A0ABR6VHB0</accession>